<keyword evidence="2" id="KW-0808">Transferase</keyword>
<dbReference type="GO" id="GO:0032259">
    <property type="term" value="P:methylation"/>
    <property type="evidence" value="ECO:0007669"/>
    <property type="project" value="UniProtKB-KW"/>
</dbReference>
<dbReference type="InterPro" id="IPR041698">
    <property type="entry name" value="Methyltransf_25"/>
</dbReference>
<evidence type="ECO:0000256" key="1">
    <source>
        <dbReference type="ARBA" id="ARBA00022603"/>
    </source>
</evidence>
<evidence type="ECO:0000256" key="2">
    <source>
        <dbReference type="ARBA" id="ARBA00022679"/>
    </source>
</evidence>
<feature type="region of interest" description="Disordered" evidence="4">
    <location>
        <begin position="1"/>
        <end position="23"/>
    </location>
</feature>
<dbReference type="InterPro" id="IPR029063">
    <property type="entry name" value="SAM-dependent_MTases_sf"/>
</dbReference>
<dbReference type="CDD" id="cd02440">
    <property type="entry name" value="AdoMet_MTases"/>
    <property type="match status" value="1"/>
</dbReference>
<keyword evidence="7" id="KW-1185">Reference proteome</keyword>
<proteinExistence type="predicted"/>
<evidence type="ECO:0000259" key="5">
    <source>
        <dbReference type="Pfam" id="PF13649"/>
    </source>
</evidence>
<evidence type="ECO:0000313" key="6">
    <source>
        <dbReference type="EMBL" id="MBD1322502.1"/>
    </source>
</evidence>
<dbReference type="Pfam" id="PF13649">
    <property type="entry name" value="Methyltransf_25"/>
    <property type="match status" value="1"/>
</dbReference>
<dbReference type="PANTHER" id="PTHR45875">
    <property type="entry name" value="METHYLTRANSFERASE N6AMT1"/>
    <property type="match status" value="1"/>
</dbReference>
<protein>
    <submittedName>
        <fullName evidence="6">Methyltransferase</fullName>
    </submittedName>
</protein>
<dbReference type="EMBL" id="JACWMS010000006">
    <property type="protein sequence ID" value="MBD1322502.1"/>
    <property type="molecule type" value="Genomic_DNA"/>
</dbReference>
<dbReference type="Gene3D" id="3.40.50.150">
    <property type="entry name" value="Vaccinia Virus protein VP39"/>
    <property type="match status" value="1"/>
</dbReference>
<keyword evidence="1 6" id="KW-0489">Methyltransferase</keyword>
<dbReference type="InterPro" id="IPR052190">
    <property type="entry name" value="Euk-Arch_PrmC-MTase"/>
</dbReference>
<evidence type="ECO:0000256" key="3">
    <source>
        <dbReference type="ARBA" id="ARBA00022691"/>
    </source>
</evidence>
<dbReference type="GO" id="GO:0008168">
    <property type="term" value="F:methyltransferase activity"/>
    <property type="evidence" value="ECO:0007669"/>
    <property type="project" value="UniProtKB-KW"/>
</dbReference>
<evidence type="ECO:0000313" key="7">
    <source>
        <dbReference type="Proteomes" id="UP000602395"/>
    </source>
</evidence>
<evidence type="ECO:0000256" key="4">
    <source>
        <dbReference type="SAM" id="MobiDB-lite"/>
    </source>
</evidence>
<sequence length="243" mass="25528">MTLSCDHRAPAGSELPNSPDMVYRPQDDSQLLIEAMRASGRVTGARAADLCTGTGVVAIEMAELGAASVLAIDSCPGAAQTATALCRRLSGTVTVQHRDLTDLTGRDTFDLVTCNPPYVPTPLDEGVIEECDGPRTAWVAGPDGRAVLDPLCAGAAELLNPGGTLLLVQSEFADPAATVAALRRTGLDTTIVARRRVQFGPVLSVRATWFEDVGLLDTGRRVEELVVIRADRSCISATSGGQR</sequence>
<dbReference type="SUPFAM" id="SSF53335">
    <property type="entry name" value="S-adenosyl-L-methionine-dependent methyltransferases"/>
    <property type="match status" value="1"/>
</dbReference>
<keyword evidence="3" id="KW-0949">S-adenosyl-L-methionine</keyword>
<dbReference type="PANTHER" id="PTHR45875:SF1">
    <property type="entry name" value="METHYLTRANSFERASE N6AMT1"/>
    <property type="match status" value="1"/>
</dbReference>
<gene>
    <name evidence="6" type="ORF">IDF66_23230</name>
</gene>
<accession>A0ABR7WKS5</accession>
<comment type="caution">
    <text evidence="6">The sequence shown here is derived from an EMBL/GenBank/DDBJ whole genome shotgun (WGS) entry which is preliminary data.</text>
</comment>
<name>A0ABR7WKS5_9ACTN</name>
<feature type="domain" description="Methyltransferase" evidence="5">
    <location>
        <begin position="48"/>
        <end position="128"/>
    </location>
</feature>
<organism evidence="6 7">
    <name type="scientific">Gordonia hankookensis</name>
    <dbReference type="NCBI Taxonomy" id="589403"/>
    <lineage>
        <taxon>Bacteria</taxon>
        <taxon>Bacillati</taxon>
        <taxon>Actinomycetota</taxon>
        <taxon>Actinomycetes</taxon>
        <taxon>Mycobacteriales</taxon>
        <taxon>Gordoniaceae</taxon>
        <taxon>Gordonia</taxon>
    </lineage>
</organism>
<reference evidence="6 7" key="1">
    <citation type="submission" date="2020-09" db="EMBL/GenBank/DDBJ databases">
        <title>Novel species in genus Gordonia.</title>
        <authorList>
            <person name="Zhang G."/>
        </authorList>
    </citation>
    <scope>NUCLEOTIDE SEQUENCE [LARGE SCALE GENOMIC DNA]</scope>
    <source>
        <strain evidence="6 7">ON-33</strain>
    </source>
</reference>
<dbReference type="Proteomes" id="UP000602395">
    <property type="component" value="Unassembled WGS sequence"/>
</dbReference>